<keyword evidence="2" id="KW-0732">Signal</keyword>
<evidence type="ECO:0000256" key="1">
    <source>
        <dbReference type="ARBA" id="ARBA00012513"/>
    </source>
</evidence>
<feature type="domain" description="Apple" evidence="12">
    <location>
        <begin position="716"/>
        <end position="798"/>
    </location>
</feature>
<dbReference type="Pfam" id="PF01453">
    <property type="entry name" value="B_lectin"/>
    <property type="match status" value="1"/>
</dbReference>
<evidence type="ECO:0000256" key="5">
    <source>
        <dbReference type="ARBA" id="ARBA00023180"/>
    </source>
</evidence>
<dbReference type="InterPro" id="IPR010683">
    <property type="entry name" value="DUF1262"/>
</dbReference>
<dbReference type="PROSITE" id="PS50026">
    <property type="entry name" value="EGF_3"/>
    <property type="match status" value="1"/>
</dbReference>
<dbReference type="Gene3D" id="1.10.510.10">
    <property type="entry name" value="Transferase(Phosphotransferase) domain 1"/>
    <property type="match status" value="1"/>
</dbReference>
<gene>
    <name evidence="13" type="ORF">AARE701A_LOCUS4461</name>
</gene>
<keyword evidence="9" id="KW-1133">Transmembrane helix</keyword>
<feature type="domain" description="Bulb-type lectin" evidence="11">
    <location>
        <begin position="396"/>
        <end position="517"/>
    </location>
</feature>
<keyword evidence="4 8" id="KW-1015">Disulfide bond</keyword>
<dbReference type="PANTHER" id="PTHR31050:SF4">
    <property type="entry name" value="DUF1262 FAMILY PROTEIN (DUF1262)"/>
    <property type="match status" value="1"/>
</dbReference>
<dbReference type="SUPFAM" id="SSF56112">
    <property type="entry name" value="Protein kinase-like (PK-like)"/>
    <property type="match status" value="1"/>
</dbReference>
<sequence length="1069" mass="121165">MYVTRTLSQFRKYQKTLSEESPEGPFSGVLVITDEEAETEDTFCFGMCTRTKIEKLPLPQDKILSVVHLDSSGNRETSVKKVLFIPALDQPLSSNRYYVVHARGRYKGKVSVCSREIEKGLCCFPDILHDKKPKPLDPRNIYQTVKISRHHDRTFFAKSVAPDGTPPSFLKKKGWELRTSRSLHPRRPREALGLDDELRARLPAFGFPVSTIRSGSVIVGEWYCPFMFVKENCSVSHQMRKSMFYRITLSQYWERIYHCENNEANNDLDGNNDDNEEEVVRVEANVVREANYVKGMEAVKGEKEGHGGFYWYRQVQGPRGPGERRRKTGLRSPVGLSFVVVERMRRVMEEGGWVGGGRKVVRVERDEPIRVSRRDCRNMNGNNDRDWRSIVSCSTSNAITRNHTLRDGDSLISEDESFEVGFFSPKNSTLRYVGIWYKNIEPRTVVWVANREKPLLDYNGALKIADDGNLVVVNGQNVPVWSTNAKPESNNTVALLFKTGDLVLSSDSDRSKWYWESFNNPTDTFLPGMRVRVNPSHGENRAFTPWKSENDPSPGKFSMGIDPVGALEIVIWEGEKRKWRSGPWNSAIFTGIPDMFRFTNYIYGFKLSTPDRDGSVYFTYVASDSSDFLRFWIRFDGVEEQFRWNKDAKNWTLLQWKPSTECEKYNRCGNYSVCDDSKEFDSGKCSCLDGFEPVHQDQWNNKDFSGGCKRRVPLNCNQSVVADQEDGFKVLKGIKVPDFGSVVLHNNSETCKDVCARNCSCQAYAVVLGIGCMSWTHDLIDMEHFERGGNSINIRLASSELGGGKEKSKLLIIIFSVIGAFLLGLCIWILWKRLKAFLRKKKDLPVSDIRENRDHSVNSSSSPIKVLVGDQVDTPDLPIFSFESVASATGDFAEENKLGQGGFGTVYKANTIRVVGTYGYMAPEYAMEGIFSEKSDVYSFGVLILEIVSGRKNLSFRGSEHGSLIGYAWHLWSQGKTKELIDPTVKDTRDVTEAMRCIHVGMLCTQDSVMHRPNIGSVLLMLESRTSQLPRPRQPTFHSFLNSGEIELNLDGHDVASVNDVTFTTIVGR</sequence>
<dbReference type="AlphaFoldDB" id="A0A8S1ZMM6"/>
<feature type="domain" description="EGF-like" evidence="10">
    <location>
        <begin position="658"/>
        <end position="697"/>
    </location>
</feature>
<dbReference type="GO" id="GO:0048544">
    <property type="term" value="P:recognition of pollen"/>
    <property type="evidence" value="ECO:0007669"/>
    <property type="project" value="InterPro"/>
</dbReference>
<dbReference type="GO" id="GO:0004674">
    <property type="term" value="F:protein serine/threonine kinase activity"/>
    <property type="evidence" value="ECO:0007669"/>
    <property type="project" value="UniProtKB-EC"/>
</dbReference>
<dbReference type="FunFam" id="1.10.510.10:FF:001722">
    <property type="entry name" value="G-type lectin S-receptor-like serine/threonine-protein kinase B120"/>
    <property type="match status" value="1"/>
</dbReference>
<dbReference type="InterPro" id="IPR003609">
    <property type="entry name" value="Pan_app"/>
</dbReference>
<dbReference type="GO" id="GO:0031625">
    <property type="term" value="F:ubiquitin protein ligase binding"/>
    <property type="evidence" value="ECO:0007669"/>
    <property type="project" value="UniProtKB-ARBA"/>
</dbReference>
<dbReference type="GO" id="GO:0005524">
    <property type="term" value="F:ATP binding"/>
    <property type="evidence" value="ECO:0007669"/>
    <property type="project" value="UniProtKB-KW"/>
</dbReference>
<dbReference type="GO" id="GO:0030246">
    <property type="term" value="F:carbohydrate binding"/>
    <property type="evidence" value="ECO:0007669"/>
    <property type="project" value="UniProtKB-KW"/>
</dbReference>
<dbReference type="CDD" id="cd00028">
    <property type="entry name" value="B_lectin"/>
    <property type="match status" value="1"/>
</dbReference>
<evidence type="ECO:0000259" key="12">
    <source>
        <dbReference type="PROSITE" id="PS50948"/>
    </source>
</evidence>
<feature type="transmembrane region" description="Helical" evidence="9">
    <location>
        <begin position="810"/>
        <end position="831"/>
    </location>
</feature>
<keyword evidence="14" id="KW-1185">Reference proteome</keyword>
<dbReference type="PROSITE" id="PS50948">
    <property type="entry name" value="PAN"/>
    <property type="match status" value="1"/>
</dbReference>
<organism evidence="13 14">
    <name type="scientific">Arabidopsis arenosa</name>
    <name type="common">Sand rock-cress</name>
    <name type="synonym">Cardaminopsis arenosa</name>
    <dbReference type="NCBI Taxonomy" id="38785"/>
    <lineage>
        <taxon>Eukaryota</taxon>
        <taxon>Viridiplantae</taxon>
        <taxon>Streptophyta</taxon>
        <taxon>Embryophyta</taxon>
        <taxon>Tracheophyta</taxon>
        <taxon>Spermatophyta</taxon>
        <taxon>Magnoliopsida</taxon>
        <taxon>eudicotyledons</taxon>
        <taxon>Gunneridae</taxon>
        <taxon>Pentapetalae</taxon>
        <taxon>rosids</taxon>
        <taxon>malvids</taxon>
        <taxon>Brassicales</taxon>
        <taxon>Brassicaceae</taxon>
        <taxon>Camelineae</taxon>
        <taxon>Arabidopsis</taxon>
    </lineage>
</organism>
<name>A0A8S1ZMM6_ARAAE</name>
<dbReference type="EC" id="2.7.11.1" evidence="1"/>
<dbReference type="Pfam" id="PF00954">
    <property type="entry name" value="S_locus_glycop"/>
    <property type="match status" value="1"/>
</dbReference>
<evidence type="ECO:0000256" key="7">
    <source>
        <dbReference type="ARBA" id="ARBA00048679"/>
    </source>
</evidence>
<dbReference type="SUPFAM" id="SSF51110">
    <property type="entry name" value="alpha-D-mannose-specific plant lectins"/>
    <property type="match status" value="1"/>
</dbReference>
<dbReference type="Pfam" id="PF07714">
    <property type="entry name" value="PK_Tyr_Ser-Thr"/>
    <property type="match status" value="1"/>
</dbReference>
<comment type="caution">
    <text evidence="8">Lacks conserved residue(s) required for the propagation of feature annotation.</text>
</comment>
<evidence type="ECO:0000313" key="14">
    <source>
        <dbReference type="Proteomes" id="UP000682877"/>
    </source>
</evidence>
<dbReference type="InterPro" id="IPR001480">
    <property type="entry name" value="Bulb-type_lectin_dom"/>
</dbReference>
<dbReference type="PANTHER" id="PTHR31050">
    <property type="entry name" value="OS08G0413200 PROTEIN"/>
    <property type="match status" value="1"/>
</dbReference>
<dbReference type="PROSITE" id="PS50927">
    <property type="entry name" value="BULB_LECTIN"/>
    <property type="match status" value="1"/>
</dbReference>
<keyword evidence="9" id="KW-0472">Membrane</keyword>
<evidence type="ECO:0000259" key="11">
    <source>
        <dbReference type="PROSITE" id="PS50927"/>
    </source>
</evidence>
<reference evidence="13" key="1">
    <citation type="submission" date="2021-01" db="EMBL/GenBank/DDBJ databases">
        <authorList>
            <person name="Bezrukov I."/>
        </authorList>
    </citation>
    <scope>NUCLEOTIDE SEQUENCE</scope>
</reference>
<dbReference type="InterPro" id="IPR000858">
    <property type="entry name" value="S_locus_glycoprot_dom"/>
</dbReference>
<accession>A0A8S1ZMM6</accession>
<evidence type="ECO:0000256" key="9">
    <source>
        <dbReference type="SAM" id="Phobius"/>
    </source>
</evidence>
<dbReference type="Gene3D" id="2.90.10.10">
    <property type="entry name" value="Bulb-type lectin domain"/>
    <property type="match status" value="1"/>
</dbReference>
<dbReference type="InterPro" id="IPR000742">
    <property type="entry name" value="EGF"/>
</dbReference>
<evidence type="ECO:0000313" key="13">
    <source>
        <dbReference type="EMBL" id="CAE5962823.1"/>
    </source>
</evidence>
<dbReference type="Proteomes" id="UP000682877">
    <property type="component" value="Chromosome 2"/>
</dbReference>
<protein>
    <recommendedName>
        <fullName evidence="1">non-specific serine/threonine protein kinase</fullName>
        <ecNumber evidence="1">2.7.11.1</ecNumber>
    </recommendedName>
</protein>
<feature type="disulfide bond" evidence="8">
    <location>
        <begin position="668"/>
        <end position="685"/>
    </location>
</feature>
<dbReference type="Pfam" id="PF08276">
    <property type="entry name" value="PAN_2"/>
    <property type="match status" value="1"/>
</dbReference>
<dbReference type="InterPro" id="IPR001245">
    <property type="entry name" value="Ser-Thr/Tyr_kinase_cat_dom"/>
</dbReference>
<evidence type="ECO:0000256" key="8">
    <source>
        <dbReference type="PROSITE-ProRule" id="PRU00076"/>
    </source>
</evidence>
<dbReference type="EMBL" id="LR999452">
    <property type="protein sequence ID" value="CAE5962823.1"/>
    <property type="molecule type" value="Genomic_DNA"/>
</dbReference>
<dbReference type="Pfam" id="PF06880">
    <property type="entry name" value="DUF1262"/>
    <property type="match status" value="1"/>
</dbReference>
<keyword evidence="8" id="KW-0245">EGF-like domain</keyword>
<comment type="catalytic activity">
    <reaction evidence="6">
        <text>L-threonyl-[protein] + ATP = O-phospho-L-threonyl-[protein] + ADP + H(+)</text>
        <dbReference type="Rhea" id="RHEA:46608"/>
        <dbReference type="Rhea" id="RHEA-COMP:11060"/>
        <dbReference type="Rhea" id="RHEA-COMP:11605"/>
        <dbReference type="ChEBI" id="CHEBI:15378"/>
        <dbReference type="ChEBI" id="CHEBI:30013"/>
        <dbReference type="ChEBI" id="CHEBI:30616"/>
        <dbReference type="ChEBI" id="CHEBI:61977"/>
        <dbReference type="ChEBI" id="CHEBI:456216"/>
        <dbReference type="EC" id="2.7.11.1"/>
    </reaction>
</comment>
<proteinExistence type="predicted"/>
<comment type="catalytic activity">
    <reaction evidence="7">
        <text>L-seryl-[protein] + ATP = O-phospho-L-seryl-[protein] + ADP + H(+)</text>
        <dbReference type="Rhea" id="RHEA:17989"/>
        <dbReference type="Rhea" id="RHEA-COMP:9863"/>
        <dbReference type="Rhea" id="RHEA-COMP:11604"/>
        <dbReference type="ChEBI" id="CHEBI:15378"/>
        <dbReference type="ChEBI" id="CHEBI:29999"/>
        <dbReference type="ChEBI" id="CHEBI:30616"/>
        <dbReference type="ChEBI" id="CHEBI:83421"/>
        <dbReference type="ChEBI" id="CHEBI:456216"/>
        <dbReference type="EC" id="2.7.11.1"/>
    </reaction>
</comment>
<keyword evidence="9" id="KW-0812">Transmembrane</keyword>
<evidence type="ECO:0000256" key="3">
    <source>
        <dbReference type="ARBA" id="ARBA00022734"/>
    </source>
</evidence>
<dbReference type="CDD" id="cd01098">
    <property type="entry name" value="PAN_AP_plant"/>
    <property type="match status" value="1"/>
</dbReference>
<dbReference type="InterPro" id="IPR036426">
    <property type="entry name" value="Bulb-type_lectin_dom_sf"/>
</dbReference>
<evidence type="ECO:0000256" key="4">
    <source>
        <dbReference type="ARBA" id="ARBA00023157"/>
    </source>
</evidence>
<dbReference type="SMART" id="SM00108">
    <property type="entry name" value="B_lectin"/>
    <property type="match status" value="1"/>
</dbReference>
<dbReference type="FunFam" id="2.90.10.10:FF:000005">
    <property type="entry name" value="G-type lectin S-receptor-like serine/threonine-protein kinase"/>
    <property type="match status" value="1"/>
</dbReference>
<keyword evidence="5" id="KW-0325">Glycoprotein</keyword>
<evidence type="ECO:0000256" key="6">
    <source>
        <dbReference type="ARBA" id="ARBA00047899"/>
    </source>
</evidence>
<dbReference type="SMART" id="SM00473">
    <property type="entry name" value="PAN_AP"/>
    <property type="match status" value="1"/>
</dbReference>
<evidence type="ECO:0000259" key="10">
    <source>
        <dbReference type="PROSITE" id="PS50026"/>
    </source>
</evidence>
<dbReference type="InterPro" id="IPR011009">
    <property type="entry name" value="Kinase-like_dom_sf"/>
</dbReference>
<evidence type="ECO:0000256" key="2">
    <source>
        <dbReference type="ARBA" id="ARBA00022729"/>
    </source>
</evidence>
<keyword evidence="3" id="KW-0430">Lectin</keyword>